<evidence type="ECO:0000313" key="3">
    <source>
        <dbReference type="Proteomes" id="UP001168524"/>
    </source>
</evidence>
<dbReference type="PANTHER" id="PTHR36919">
    <property type="entry name" value="BLR1215 PROTEIN"/>
    <property type="match status" value="1"/>
</dbReference>
<proteinExistence type="predicted"/>
<dbReference type="EMBL" id="JAUDZE010000001">
    <property type="protein sequence ID" value="MDN0013544.1"/>
    <property type="molecule type" value="Genomic_DNA"/>
</dbReference>
<name>A0ABT7WLH8_9GAMM</name>
<dbReference type="Gene3D" id="2.40.128.520">
    <property type="match status" value="1"/>
</dbReference>
<protein>
    <submittedName>
        <fullName evidence="2">DUF2147 domain-containing protein</fullName>
    </submittedName>
</protein>
<reference evidence="2" key="1">
    <citation type="submission" date="2023-06" db="EMBL/GenBank/DDBJ databases">
        <title>Two novel species of Acinetobacter isolated from motorbike repairing workshop in Vietnam.</title>
        <authorList>
            <person name="Le N.T.T."/>
        </authorList>
    </citation>
    <scope>NUCLEOTIDE SEQUENCE</scope>
    <source>
        <strain evidence="2">VNH17</strain>
    </source>
</reference>
<dbReference type="InterPro" id="IPR019223">
    <property type="entry name" value="DUF2147"/>
</dbReference>
<feature type="domain" description="DUF2147" evidence="1">
    <location>
        <begin position="29"/>
        <end position="152"/>
    </location>
</feature>
<evidence type="ECO:0000313" key="2">
    <source>
        <dbReference type="EMBL" id="MDN0013544.1"/>
    </source>
</evidence>
<gene>
    <name evidence="2" type="ORF">QTA56_04705</name>
</gene>
<evidence type="ECO:0000259" key="1">
    <source>
        <dbReference type="Pfam" id="PF09917"/>
    </source>
</evidence>
<accession>A0ABT7WLH8</accession>
<dbReference type="RefSeq" id="WP_267979768.1">
    <property type="nucleotide sequence ID" value="NZ_JAPQKF010000001.1"/>
</dbReference>
<dbReference type="Pfam" id="PF09917">
    <property type="entry name" value="DUF2147"/>
    <property type="match status" value="1"/>
</dbReference>
<comment type="caution">
    <text evidence="2">The sequence shown here is derived from an EMBL/GenBank/DDBJ whole genome shotgun (WGS) entry which is preliminary data.</text>
</comment>
<sequence length="158" mass="17212">MQKKLFMNGIVGISLSLLSTTIFSASIEGYWKSIDDRTSEQLAIIEIKKAADGTFRGKTVYVYPNVRGGSGNELCVKCPPPYTNKPRLGLEIMTGITQDSKDPSNYINGKLLDPGTGKIYKGKAHLSADGKRLKLRGYIGVSLLGRSVVWIRTDSASP</sequence>
<keyword evidence="3" id="KW-1185">Reference proteome</keyword>
<dbReference type="PANTHER" id="PTHR36919:SF3">
    <property type="entry name" value="BLL5882 PROTEIN"/>
    <property type="match status" value="1"/>
</dbReference>
<dbReference type="Proteomes" id="UP001168524">
    <property type="component" value="Unassembled WGS sequence"/>
</dbReference>
<organism evidence="2 3">
    <name type="scientific">Acinetobacter thutiue</name>
    <dbReference type="NCBI Taxonomy" id="2998078"/>
    <lineage>
        <taxon>Bacteria</taxon>
        <taxon>Pseudomonadati</taxon>
        <taxon>Pseudomonadota</taxon>
        <taxon>Gammaproteobacteria</taxon>
        <taxon>Moraxellales</taxon>
        <taxon>Moraxellaceae</taxon>
        <taxon>Acinetobacter</taxon>
    </lineage>
</organism>